<sequence precursor="true">MKQVALFSVVLLLLLPARSAEACMNCVNSVTDIHTPFLNSLIGVFFGWLLITLIFNRPLSTGTKRFYYFGVPVFALGFLLIIPLGVGLIVLFSWIIYLLYRVLPVLIRKDETIHKNLIPFSVNALALSVSFILIFVTTTQANSTPGLIKSLGHVSPFYPGTVHSVMSRLIQRGPEVVDPLSKTLEQTLDREYISPFLPTRIAYCLSEIGSPQAEAVLKQVVAEEIDLSDNENTKWEAAVCCLYADCTGPRAVPVLQELLENSDEKQQFIPLCALVRTGDFNAIETVLEHVDDLQKQLQQPFTNRGFAAMIRLTLQALAEGQSPEDLKASPIYHRMLLGLRPDHQTQTGIVWNQQWDAELDIAALQDHWSHILKQKSIVEQQDAQGNPVYIIAGDTPPVEARKPVLEND</sequence>
<feature type="transmembrane region" description="Helical" evidence="1">
    <location>
        <begin position="67"/>
        <end position="97"/>
    </location>
</feature>
<keyword evidence="2" id="KW-0732">Signal</keyword>
<keyword evidence="1" id="KW-0472">Membrane</keyword>
<keyword evidence="1" id="KW-0812">Transmembrane</keyword>
<feature type="signal peptide" evidence="2">
    <location>
        <begin position="1"/>
        <end position="22"/>
    </location>
</feature>
<feature type="chain" id="PRO_5021697678" description="HEAT repeat protein" evidence="2">
    <location>
        <begin position="23"/>
        <end position="408"/>
    </location>
</feature>
<dbReference type="Gene3D" id="1.25.10.10">
    <property type="entry name" value="Leucine-rich Repeat Variant"/>
    <property type="match status" value="1"/>
</dbReference>
<keyword evidence="4" id="KW-1185">Reference proteome</keyword>
<organism evidence="3 4">
    <name type="scientific">Gimesia algae</name>
    <dbReference type="NCBI Taxonomy" id="2527971"/>
    <lineage>
        <taxon>Bacteria</taxon>
        <taxon>Pseudomonadati</taxon>
        <taxon>Planctomycetota</taxon>
        <taxon>Planctomycetia</taxon>
        <taxon>Planctomycetales</taxon>
        <taxon>Planctomycetaceae</taxon>
        <taxon>Gimesia</taxon>
    </lineage>
</organism>
<evidence type="ECO:0000313" key="4">
    <source>
        <dbReference type="Proteomes" id="UP000316855"/>
    </source>
</evidence>
<name>A0A517VI18_9PLAN</name>
<evidence type="ECO:0000256" key="1">
    <source>
        <dbReference type="SAM" id="Phobius"/>
    </source>
</evidence>
<protein>
    <recommendedName>
        <fullName evidence="5">HEAT repeat protein</fullName>
    </recommendedName>
</protein>
<evidence type="ECO:0008006" key="5">
    <source>
        <dbReference type="Google" id="ProtNLM"/>
    </source>
</evidence>
<evidence type="ECO:0000256" key="2">
    <source>
        <dbReference type="SAM" id="SignalP"/>
    </source>
</evidence>
<dbReference type="EMBL" id="CP036343">
    <property type="protein sequence ID" value="QDT92663.1"/>
    <property type="molecule type" value="Genomic_DNA"/>
</dbReference>
<dbReference type="InterPro" id="IPR016024">
    <property type="entry name" value="ARM-type_fold"/>
</dbReference>
<dbReference type="SUPFAM" id="SSF48371">
    <property type="entry name" value="ARM repeat"/>
    <property type="match status" value="1"/>
</dbReference>
<dbReference type="Proteomes" id="UP000316855">
    <property type="component" value="Chromosome"/>
</dbReference>
<feature type="transmembrane region" description="Helical" evidence="1">
    <location>
        <begin position="117"/>
        <end position="136"/>
    </location>
</feature>
<gene>
    <name evidence="3" type="ORF">Pan161_43310</name>
</gene>
<keyword evidence="1" id="KW-1133">Transmembrane helix</keyword>
<accession>A0A517VI18</accession>
<evidence type="ECO:0000313" key="3">
    <source>
        <dbReference type="EMBL" id="QDT92663.1"/>
    </source>
</evidence>
<reference evidence="3 4" key="1">
    <citation type="submission" date="2019-02" db="EMBL/GenBank/DDBJ databases">
        <title>Deep-cultivation of Planctomycetes and their phenomic and genomic characterization uncovers novel biology.</title>
        <authorList>
            <person name="Wiegand S."/>
            <person name="Jogler M."/>
            <person name="Boedeker C."/>
            <person name="Pinto D."/>
            <person name="Vollmers J."/>
            <person name="Rivas-Marin E."/>
            <person name="Kohn T."/>
            <person name="Peeters S.H."/>
            <person name="Heuer A."/>
            <person name="Rast P."/>
            <person name="Oberbeckmann S."/>
            <person name="Bunk B."/>
            <person name="Jeske O."/>
            <person name="Meyerdierks A."/>
            <person name="Storesund J.E."/>
            <person name="Kallscheuer N."/>
            <person name="Luecker S."/>
            <person name="Lage O.M."/>
            <person name="Pohl T."/>
            <person name="Merkel B.J."/>
            <person name="Hornburger P."/>
            <person name="Mueller R.-W."/>
            <person name="Bruemmer F."/>
            <person name="Labrenz M."/>
            <person name="Spormann A.M."/>
            <person name="Op den Camp H."/>
            <person name="Overmann J."/>
            <person name="Amann R."/>
            <person name="Jetten M.S.M."/>
            <person name="Mascher T."/>
            <person name="Medema M.H."/>
            <person name="Devos D.P."/>
            <person name="Kaster A.-K."/>
            <person name="Ovreas L."/>
            <person name="Rohde M."/>
            <person name="Galperin M.Y."/>
            <person name="Jogler C."/>
        </authorList>
    </citation>
    <scope>NUCLEOTIDE SEQUENCE [LARGE SCALE GENOMIC DNA]</scope>
    <source>
        <strain evidence="3 4">Pan161</strain>
    </source>
</reference>
<dbReference type="InterPro" id="IPR011989">
    <property type="entry name" value="ARM-like"/>
</dbReference>
<dbReference type="AlphaFoldDB" id="A0A517VI18"/>
<proteinExistence type="predicted"/>
<feature type="transmembrane region" description="Helical" evidence="1">
    <location>
        <begin position="35"/>
        <end position="55"/>
    </location>
</feature>
<dbReference type="KEGG" id="gax:Pan161_43310"/>